<dbReference type="GO" id="GO:0009751">
    <property type="term" value="P:response to salicylic acid"/>
    <property type="evidence" value="ECO:0007669"/>
    <property type="project" value="UniProtKB-ARBA"/>
</dbReference>
<keyword evidence="2" id="KW-0479">Metal-binding</keyword>
<evidence type="ECO:0000256" key="1">
    <source>
        <dbReference type="ARBA" id="ARBA00004906"/>
    </source>
</evidence>
<gene>
    <name evidence="4" type="ORF">C4D60_Mb06t18630</name>
</gene>
<dbReference type="EMBL" id="PYDT01000009">
    <property type="protein sequence ID" value="THU50288.1"/>
    <property type="molecule type" value="Genomic_DNA"/>
</dbReference>
<dbReference type="GO" id="GO:0042542">
    <property type="term" value="P:response to hydrogen peroxide"/>
    <property type="evidence" value="ECO:0007669"/>
    <property type="project" value="UniProtKB-ARBA"/>
</dbReference>
<dbReference type="GO" id="GO:0009725">
    <property type="term" value="P:response to hormone"/>
    <property type="evidence" value="ECO:0007669"/>
    <property type="project" value="UniProtKB-ARBA"/>
</dbReference>
<dbReference type="CDD" id="cd14733">
    <property type="entry name" value="BACK"/>
    <property type="match status" value="1"/>
</dbReference>
<evidence type="ECO:0000256" key="3">
    <source>
        <dbReference type="SAM" id="MobiDB-lite"/>
    </source>
</evidence>
<dbReference type="GO" id="GO:0005516">
    <property type="term" value="F:calmodulin binding"/>
    <property type="evidence" value="ECO:0007669"/>
    <property type="project" value="UniProtKB-ARBA"/>
</dbReference>
<dbReference type="STRING" id="52838.A0A4S8INY7"/>
<dbReference type="Proteomes" id="UP000317650">
    <property type="component" value="Chromosome 6"/>
</dbReference>
<dbReference type="SUPFAM" id="SSF54695">
    <property type="entry name" value="POZ domain"/>
    <property type="match status" value="1"/>
</dbReference>
<dbReference type="PANTHER" id="PTHR46287:SF11">
    <property type="entry name" value="BTB_POZ AND TAZ DOMAIN-CONTAINING PROTEIN 4"/>
    <property type="match status" value="1"/>
</dbReference>
<dbReference type="InterPro" id="IPR011333">
    <property type="entry name" value="SKP1/BTB/POZ_sf"/>
</dbReference>
<evidence type="ECO:0000313" key="4">
    <source>
        <dbReference type="EMBL" id="THU50288.1"/>
    </source>
</evidence>
<keyword evidence="5" id="KW-1185">Reference proteome</keyword>
<dbReference type="GO" id="GO:0006355">
    <property type="term" value="P:regulation of DNA-templated transcription"/>
    <property type="evidence" value="ECO:0007669"/>
    <property type="project" value="UniProtKB-ARBA"/>
</dbReference>
<name>A0A4S8INY7_MUSBA</name>
<dbReference type="AlphaFoldDB" id="A0A4S8INY7"/>
<feature type="region of interest" description="Disordered" evidence="3">
    <location>
        <begin position="124"/>
        <end position="144"/>
    </location>
</feature>
<dbReference type="Gene3D" id="1.25.40.420">
    <property type="match status" value="1"/>
</dbReference>
<evidence type="ECO:0008006" key="6">
    <source>
        <dbReference type="Google" id="ProtNLM"/>
    </source>
</evidence>
<evidence type="ECO:0000313" key="5">
    <source>
        <dbReference type="Proteomes" id="UP000317650"/>
    </source>
</evidence>
<dbReference type="FunFam" id="1.25.40.420:FF:000012">
    <property type="entry name" value="BTB/POZ and TAZ domain-containing protein 2"/>
    <property type="match status" value="1"/>
</dbReference>
<organism evidence="4 5">
    <name type="scientific">Musa balbisiana</name>
    <name type="common">Banana</name>
    <dbReference type="NCBI Taxonomy" id="52838"/>
    <lineage>
        <taxon>Eukaryota</taxon>
        <taxon>Viridiplantae</taxon>
        <taxon>Streptophyta</taxon>
        <taxon>Embryophyta</taxon>
        <taxon>Tracheophyta</taxon>
        <taxon>Spermatophyta</taxon>
        <taxon>Magnoliopsida</taxon>
        <taxon>Liliopsida</taxon>
        <taxon>Zingiberales</taxon>
        <taxon>Musaceae</taxon>
        <taxon>Musa</taxon>
    </lineage>
</organism>
<reference evidence="4 5" key="1">
    <citation type="journal article" date="2019" name="Nat. Plants">
        <title>Genome sequencing of Musa balbisiana reveals subgenome evolution and function divergence in polyploid bananas.</title>
        <authorList>
            <person name="Yao X."/>
        </authorList>
    </citation>
    <scope>NUCLEOTIDE SEQUENCE [LARGE SCALE GENOMIC DNA]</scope>
    <source>
        <strain evidence="5">cv. DH-PKW</strain>
        <tissue evidence="4">Leaves</tissue>
    </source>
</reference>
<sequence length="328" mass="36778">MANVAVTCRGFDAFNASHTACLSSSHVMVRRLPTPHLFVFLPHLLQPFDPLVNLLHYCRACIAYLSLRESSARSNSRRSPRRTKSMVCLELDLPQCFSNEQSLPMASTSYKTFNVPDACRSHQLNSGSSVSEPPPLHGSSYGARKCSKSLKDDAYVPDETRIAWDKLFYEGYGADVHVLTEDKDIILAHSSILGISSPVLRNLLEQVRVIKGCEPDLMKNFVLHLLVLSHAFAIPSLKRTCIKLIEQEVLTEENVVDVLQLARLCDAPRLSLSCTKMIINDFMAISLSDGWKAMKQANPSLEQELLESLVGEDSKRQDRLKKKVYMQL</sequence>
<dbReference type="GO" id="GO:0046872">
    <property type="term" value="F:metal ion binding"/>
    <property type="evidence" value="ECO:0007669"/>
    <property type="project" value="UniProtKB-KW"/>
</dbReference>
<dbReference type="InterPro" id="IPR044513">
    <property type="entry name" value="BT1/2/3/4/5"/>
</dbReference>
<comment type="pathway">
    <text evidence="1">Protein modification; protein ubiquitination.</text>
</comment>
<accession>A0A4S8INY7</accession>
<dbReference type="PANTHER" id="PTHR46287">
    <property type="entry name" value="BTB/POZ AND TAZ DOMAIN-CONTAINING PROTEIN 3-RELATED"/>
    <property type="match status" value="1"/>
</dbReference>
<comment type="caution">
    <text evidence="4">The sequence shown here is derived from an EMBL/GenBank/DDBJ whole genome shotgun (WGS) entry which is preliminary data.</text>
</comment>
<evidence type="ECO:0000256" key="2">
    <source>
        <dbReference type="ARBA" id="ARBA00022723"/>
    </source>
</evidence>
<protein>
    <recommendedName>
        <fullName evidence="6">BTB domain-containing protein</fullName>
    </recommendedName>
</protein>
<proteinExistence type="predicted"/>